<dbReference type="EMBL" id="CAJNIZ010021112">
    <property type="protein sequence ID" value="CAE7448388.1"/>
    <property type="molecule type" value="Genomic_DNA"/>
</dbReference>
<keyword evidence="2" id="KW-1185">Reference proteome</keyword>
<dbReference type="Gene3D" id="2.60.120.620">
    <property type="entry name" value="q2cbj1_9rhob like domain"/>
    <property type="match status" value="1"/>
</dbReference>
<dbReference type="AlphaFoldDB" id="A0A812RR50"/>
<evidence type="ECO:0000313" key="1">
    <source>
        <dbReference type="EMBL" id="CAE7448388.1"/>
    </source>
</evidence>
<gene>
    <name evidence="1" type="primary">PAPL</name>
    <name evidence="1" type="ORF">SPIL2461_LOCUS10955</name>
</gene>
<evidence type="ECO:0000313" key="2">
    <source>
        <dbReference type="Proteomes" id="UP000649617"/>
    </source>
</evidence>
<protein>
    <submittedName>
        <fullName evidence="1">PAPL protein</fullName>
    </submittedName>
</protein>
<dbReference type="OrthoDB" id="441431at2759"/>
<reference evidence="1" key="1">
    <citation type="submission" date="2021-02" db="EMBL/GenBank/DDBJ databases">
        <authorList>
            <person name="Dougan E. K."/>
            <person name="Rhodes N."/>
            <person name="Thang M."/>
            <person name="Chan C."/>
        </authorList>
    </citation>
    <scope>NUCLEOTIDE SEQUENCE</scope>
</reference>
<dbReference type="Proteomes" id="UP000649617">
    <property type="component" value="Unassembled WGS sequence"/>
</dbReference>
<sequence length="282" mass="32046">MEIWSCRSSGKTTKKLEVLQEERMCNLRVQDHQFFASTLPGSRLPLRMQFPVNVWESLPGQEGVDVEMVIERPEKGPPPRRQPQSELGLLLREQRFPEPQYFTNVDCMSIPGLLSLKECLGIISIAESYAFRQQFRMNVQDVQCLDIMDPDFAQALWNCGLGWVLRAVTVDGMVPCGLNDVIRIQRFVAGGHLSNHIDRPIERGRKISKYSLRIFLNGIGDDNFEGGLSVFHVPFEDPVVFEPEAGVALLYPQGELCTLQEDTEVTFGTKYVLRADVLFERP</sequence>
<comment type="caution">
    <text evidence="1">The sequence shown here is derived from an EMBL/GenBank/DDBJ whole genome shotgun (WGS) entry which is preliminary data.</text>
</comment>
<proteinExistence type="predicted"/>
<accession>A0A812RR50</accession>
<organism evidence="1 2">
    <name type="scientific">Symbiodinium pilosum</name>
    <name type="common">Dinoflagellate</name>
    <dbReference type="NCBI Taxonomy" id="2952"/>
    <lineage>
        <taxon>Eukaryota</taxon>
        <taxon>Sar</taxon>
        <taxon>Alveolata</taxon>
        <taxon>Dinophyceae</taxon>
        <taxon>Suessiales</taxon>
        <taxon>Symbiodiniaceae</taxon>
        <taxon>Symbiodinium</taxon>
    </lineage>
</organism>
<name>A0A812RR50_SYMPI</name>